<dbReference type="InterPro" id="IPR002376">
    <property type="entry name" value="Formyl_transf_N"/>
</dbReference>
<evidence type="ECO:0000313" key="9">
    <source>
        <dbReference type="Proteomes" id="UP000262142"/>
    </source>
</evidence>
<dbReference type="EMBL" id="UNSC01000007">
    <property type="protein sequence ID" value="SZD73969.1"/>
    <property type="molecule type" value="Genomic_DNA"/>
</dbReference>
<keyword evidence="3 5" id="KW-0808">Transferase</keyword>
<dbReference type="RefSeq" id="WP_119059640.1">
    <property type="nucleotide sequence ID" value="NZ_UNSC01000007.1"/>
</dbReference>
<dbReference type="Pfam" id="PF00551">
    <property type="entry name" value="Formyl_trans_N"/>
    <property type="match status" value="1"/>
</dbReference>
<evidence type="ECO:0000256" key="2">
    <source>
        <dbReference type="ARBA" id="ARBA00012261"/>
    </source>
</evidence>
<dbReference type="SUPFAM" id="SSF50486">
    <property type="entry name" value="FMT C-terminal domain-like"/>
    <property type="match status" value="1"/>
</dbReference>
<dbReference type="InterPro" id="IPR036477">
    <property type="entry name" value="Formyl_transf_N_sf"/>
</dbReference>
<comment type="catalytic activity">
    <reaction evidence="5">
        <text>L-methionyl-tRNA(fMet) + (6R)-10-formyltetrahydrofolate = N-formyl-L-methionyl-tRNA(fMet) + (6S)-5,6,7,8-tetrahydrofolate + H(+)</text>
        <dbReference type="Rhea" id="RHEA:24380"/>
        <dbReference type="Rhea" id="RHEA-COMP:9952"/>
        <dbReference type="Rhea" id="RHEA-COMP:9953"/>
        <dbReference type="ChEBI" id="CHEBI:15378"/>
        <dbReference type="ChEBI" id="CHEBI:57453"/>
        <dbReference type="ChEBI" id="CHEBI:78530"/>
        <dbReference type="ChEBI" id="CHEBI:78844"/>
        <dbReference type="ChEBI" id="CHEBI:195366"/>
        <dbReference type="EC" id="2.1.2.9"/>
    </reaction>
</comment>
<dbReference type="NCBIfam" id="TIGR00460">
    <property type="entry name" value="fmt"/>
    <property type="match status" value="1"/>
</dbReference>
<feature type="domain" description="Formyl transferase N-terminal" evidence="6">
    <location>
        <begin position="6"/>
        <end position="182"/>
    </location>
</feature>
<organism evidence="8 9">
    <name type="scientific">Candidatus Ornithobacterium hominis</name>
    <dbReference type="NCBI Taxonomy" id="2497989"/>
    <lineage>
        <taxon>Bacteria</taxon>
        <taxon>Pseudomonadati</taxon>
        <taxon>Bacteroidota</taxon>
        <taxon>Flavobacteriia</taxon>
        <taxon>Flavobacteriales</taxon>
        <taxon>Weeksellaceae</taxon>
        <taxon>Ornithobacterium</taxon>
    </lineage>
</organism>
<dbReference type="AlphaFoldDB" id="A0A383U3K5"/>
<evidence type="ECO:0000256" key="5">
    <source>
        <dbReference type="HAMAP-Rule" id="MF_00182"/>
    </source>
</evidence>
<keyword evidence="4 5" id="KW-0648">Protein biosynthesis</keyword>
<dbReference type="InterPro" id="IPR041711">
    <property type="entry name" value="Met-tRNA-FMT_N"/>
</dbReference>
<dbReference type="PANTHER" id="PTHR11138">
    <property type="entry name" value="METHIONYL-TRNA FORMYLTRANSFERASE"/>
    <property type="match status" value="1"/>
</dbReference>
<comment type="function">
    <text evidence="5">Attaches a formyl group to the free amino group of methionyl-tRNA(fMet). The formyl group appears to play a dual role in the initiator identity of N-formylmethionyl-tRNA by promoting its recognition by IF2 and preventing the misappropriation of this tRNA by the elongation apparatus.</text>
</comment>
<dbReference type="Proteomes" id="UP000262142">
    <property type="component" value="Unassembled WGS sequence"/>
</dbReference>
<dbReference type="CDD" id="cd08704">
    <property type="entry name" value="Met_tRNA_FMT_C"/>
    <property type="match status" value="1"/>
</dbReference>
<dbReference type="InterPro" id="IPR044135">
    <property type="entry name" value="Met-tRNA-FMT_C"/>
</dbReference>
<gene>
    <name evidence="5 8" type="primary">fmt</name>
    <name evidence="8" type="ORF">SAMEA104719789_01423</name>
</gene>
<reference evidence="8 9" key="1">
    <citation type="submission" date="2018-09" db="EMBL/GenBank/DDBJ databases">
        <authorList>
            <consortium name="Pathogen Informatics"/>
        </authorList>
    </citation>
    <scope>NUCLEOTIDE SEQUENCE [LARGE SCALE GENOMIC DNA]</scope>
    <source>
        <strain evidence="8 9">OH-22767</strain>
    </source>
</reference>
<feature type="domain" description="Formyl transferase C-terminal" evidence="7">
    <location>
        <begin position="207"/>
        <end position="307"/>
    </location>
</feature>
<proteinExistence type="inferred from homology"/>
<accession>A0A383U3K5</accession>
<dbReference type="OrthoDB" id="9802815at2"/>
<evidence type="ECO:0000313" key="8">
    <source>
        <dbReference type="EMBL" id="SZD73969.1"/>
    </source>
</evidence>
<dbReference type="InterPro" id="IPR005794">
    <property type="entry name" value="Fmt"/>
</dbReference>
<protein>
    <recommendedName>
        <fullName evidence="2 5">Methionyl-tRNA formyltransferase</fullName>
        <ecNumber evidence="2 5">2.1.2.9</ecNumber>
    </recommendedName>
</protein>
<evidence type="ECO:0000259" key="7">
    <source>
        <dbReference type="Pfam" id="PF02911"/>
    </source>
</evidence>
<keyword evidence="9" id="KW-1185">Reference proteome</keyword>
<dbReference type="EC" id="2.1.2.9" evidence="2 5"/>
<evidence type="ECO:0000256" key="1">
    <source>
        <dbReference type="ARBA" id="ARBA00010699"/>
    </source>
</evidence>
<dbReference type="Gene3D" id="3.40.50.12230">
    <property type="match status" value="1"/>
</dbReference>
<dbReference type="Pfam" id="PF02911">
    <property type="entry name" value="Formyl_trans_C"/>
    <property type="match status" value="1"/>
</dbReference>
<dbReference type="HAMAP" id="MF_00182">
    <property type="entry name" value="Formyl_trans"/>
    <property type="match status" value="1"/>
</dbReference>
<feature type="binding site" evidence="5">
    <location>
        <begin position="112"/>
        <end position="115"/>
    </location>
    <ligand>
        <name>(6S)-5,6,7,8-tetrahydrofolate</name>
        <dbReference type="ChEBI" id="CHEBI:57453"/>
    </ligand>
</feature>
<evidence type="ECO:0000256" key="4">
    <source>
        <dbReference type="ARBA" id="ARBA00022917"/>
    </source>
</evidence>
<dbReference type="InterPro" id="IPR005793">
    <property type="entry name" value="Formyl_trans_C"/>
</dbReference>
<name>A0A383U3K5_9FLAO</name>
<dbReference type="CDD" id="cd08646">
    <property type="entry name" value="FMT_core_Met-tRNA-FMT_N"/>
    <property type="match status" value="1"/>
</dbReference>
<sequence length="316" mass="35574">MNKSLKIVFFGTPDFAVHILQAILEQKFEVSAVVSAPDKSAGRGRKIHTPAVAKFAKAHNLALLQPEKLKSKEFLKALEEFQADVFVVVAFRKLPRAVWQMPKKGTFNLHASLLPDYRGAAPINWAIINGEKTTGVTTFFIDENIDTGQIILQKKCAISPDETAGELHDKLMELGAETTVETLQLVSKNGVNPAQQSKPKLNKDAPKLFKENTKIQWQDSLESVFNFVRGLNPYPTAWTYFKNENEKKYVKIIKVQIQHTPHSHKIGDLFIENAKLGVGHRNGIVWVEELQMEGKKQLKAQDFINGFGDLTSWRVD</sequence>
<comment type="similarity">
    <text evidence="1 5">Belongs to the Fmt family.</text>
</comment>
<dbReference type="GO" id="GO:0004479">
    <property type="term" value="F:methionyl-tRNA formyltransferase activity"/>
    <property type="evidence" value="ECO:0007669"/>
    <property type="project" value="UniProtKB-UniRule"/>
</dbReference>
<evidence type="ECO:0000256" key="3">
    <source>
        <dbReference type="ARBA" id="ARBA00022679"/>
    </source>
</evidence>
<dbReference type="InterPro" id="IPR011034">
    <property type="entry name" value="Formyl_transferase-like_C_sf"/>
</dbReference>
<dbReference type="GO" id="GO:0005829">
    <property type="term" value="C:cytosol"/>
    <property type="evidence" value="ECO:0007669"/>
    <property type="project" value="TreeGrafter"/>
</dbReference>
<dbReference type="PANTHER" id="PTHR11138:SF5">
    <property type="entry name" value="METHIONYL-TRNA FORMYLTRANSFERASE, MITOCHONDRIAL"/>
    <property type="match status" value="1"/>
</dbReference>
<dbReference type="SUPFAM" id="SSF53328">
    <property type="entry name" value="Formyltransferase"/>
    <property type="match status" value="1"/>
</dbReference>
<evidence type="ECO:0000259" key="6">
    <source>
        <dbReference type="Pfam" id="PF00551"/>
    </source>
</evidence>